<dbReference type="STRING" id="926561.GCA_000379025_01489"/>
<dbReference type="Pfam" id="PF17131">
    <property type="entry name" value="LolA_like"/>
    <property type="match status" value="1"/>
</dbReference>
<evidence type="ECO:0000313" key="3">
    <source>
        <dbReference type="Proteomes" id="UP000295832"/>
    </source>
</evidence>
<accession>A0A4R8GYB2</accession>
<evidence type="ECO:0000259" key="1">
    <source>
        <dbReference type="Pfam" id="PF17131"/>
    </source>
</evidence>
<dbReference type="CDD" id="cd16329">
    <property type="entry name" value="LolA_like"/>
    <property type="match status" value="1"/>
</dbReference>
<dbReference type="SUPFAM" id="SSF89392">
    <property type="entry name" value="Prokaryotic lipoproteins and lipoprotein localization factors"/>
    <property type="match status" value="1"/>
</dbReference>
<feature type="domain" description="Uncharacterized protein TP-0789" evidence="1">
    <location>
        <begin position="81"/>
        <end position="261"/>
    </location>
</feature>
<keyword evidence="2" id="KW-0449">Lipoprotein</keyword>
<sequence>MFKKISWGLLIITLFTGLVLSEERVSAKDLSVEEIVNKTYTAAYYQGEDGKATVEMTIVDAQGRKRVRRLTMLRKDIEDNGQQKYYAYFKEPADVRKMVFMVDKRPSTEDNRWLYLPALDLVRRVSAADKRSSFVGSHFTYEDISGRNLTDDKHILLGEENGKYILKLIPKDKNNVEFAYYKMWINKDNFIPVRSEYYNQQEELYRVITAEKVENIEGYPTIMTMKAEDLKTGAYTINRFSNIQYNLGISENIFTERYLRRPPRRLLR</sequence>
<gene>
    <name evidence="2" type="ORF">C7959_11379</name>
</gene>
<dbReference type="EMBL" id="SOEG01000013">
    <property type="protein sequence ID" value="TDX51434.1"/>
    <property type="molecule type" value="Genomic_DNA"/>
</dbReference>
<proteinExistence type="predicted"/>
<reference evidence="2 3" key="1">
    <citation type="submission" date="2019-03" db="EMBL/GenBank/DDBJ databases">
        <title>Subsurface microbial communities from deep shales in Ohio and West Virginia, USA.</title>
        <authorList>
            <person name="Wrighton K."/>
        </authorList>
    </citation>
    <scope>NUCLEOTIDE SEQUENCE [LARGE SCALE GENOMIC DNA]</scope>
    <source>
        <strain evidence="2 3">MSL 6dP</strain>
    </source>
</reference>
<dbReference type="InterPro" id="IPR033399">
    <property type="entry name" value="TP_0789-like"/>
</dbReference>
<comment type="caution">
    <text evidence="2">The sequence shown here is derived from an EMBL/GenBank/DDBJ whole genome shotgun (WGS) entry which is preliminary data.</text>
</comment>
<evidence type="ECO:0000313" key="2">
    <source>
        <dbReference type="EMBL" id="TDX51434.1"/>
    </source>
</evidence>
<organism evidence="2 3">
    <name type="scientific">Orenia marismortui</name>
    <dbReference type="NCBI Taxonomy" id="46469"/>
    <lineage>
        <taxon>Bacteria</taxon>
        <taxon>Bacillati</taxon>
        <taxon>Bacillota</taxon>
        <taxon>Clostridia</taxon>
        <taxon>Halanaerobiales</taxon>
        <taxon>Halobacteroidaceae</taxon>
        <taxon>Orenia</taxon>
    </lineage>
</organism>
<dbReference type="AlphaFoldDB" id="A0A4R8GYB2"/>
<keyword evidence="3" id="KW-1185">Reference proteome</keyword>
<dbReference type="RefSeq" id="WP_134116794.1">
    <property type="nucleotide sequence ID" value="NZ_SOEG01000013.1"/>
</dbReference>
<dbReference type="Proteomes" id="UP000295832">
    <property type="component" value="Unassembled WGS sequence"/>
</dbReference>
<name>A0A4R8GYB2_9FIRM</name>
<protein>
    <submittedName>
        <fullName evidence="2">Outer membrane lipoprotein-sorting protein</fullName>
    </submittedName>
</protein>
<dbReference type="Gene3D" id="2.50.20.10">
    <property type="entry name" value="Lipoprotein localisation LolA/LolB/LppX"/>
    <property type="match status" value="1"/>
</dbReference>
<dbReference type="InterPro" id="IPR029046">
    <property type="entry name" value="LolA/LolB/LppX"/>
</dbReference>